<evidence type="ECO:0000313" key="5">
    <source>
        <dbReference type="Proteomes" id="UP000192223"/>
    </source>
</evidence>
<name>A0A1W4XFW8_AGRPL</name>
<dbReference type="RefSeq" id="XP_018335026.1">
    <property type="nucleotide sequence ID" value="XM_018479524.1"/>
</dbReference>
<gene>
    <name evidence="6" type="primary">LOC108743924</name>
</gene>
<protein>
    <submittedName>
        <fullName evidence="6">UDP-glucuronosyltransferase 2B9-like</fullName>
    </submittedName>
</protein>
<evidence type="ECO:0000256" key="2">
    <source>
        <dbReference type="ARBA" id="ARBA00022676"/>
    </source>
</evidence>
<organism evidence="5 6">
    <name type="scientific">Agrilus planipennis</name>
    <name type="common">Emerald ash borer</name>
    <name type="synonym">Agrilus marcopoli</name>
    <dbReference type="NCBI Taxonomy" id="224129"/>
    <lineage>
        <taxon>Eukaryota</taxon>
        <taxon>Metazoa</taxon>
        <taxon>Ecdysozoa</taxon>
        <taxon>Arthropoda</taxon>
        <taxon>Hexapoda</taxon>
        <taxon>Insecta</taxon>
        <taxon>Pterygota</taxon>
        <taxon>Neoptera</taxon>
        <taxon>Endopterygota</taxon>
        <taxon>Coleoptera</taxon>
        <taxon>Polyphaga</taxon>
        <taxon>Elateriformia</taxon>
        <taxon>Buprestoidea</taxon>
        <taxon>Buprestidae</taxon>
        <taxon>Agrilinae</taxon>
        <taxon>Agrilus</taxon>
    </lineage>
</organism>
<keyword evidence="5" id="KW-1185">Reference proteome</keyword>
<accession>A0A1W4XFW8</accession>
<dbReference type="InParanoid" id="A0A1W4XFW8"/>
<dbReference type="Proteomes" id="UP000192223">
    <property type="component" value="Unplaced"/>
</dbReference>
<dbReference type="AlphaFoldDB" id="A0A1W4XFW8"/>
<dbReference type="KEGG" id="apln:108743924"/>
<comment type="similarity">
    <text evidence="1">Belongs to the UDP-glycosyltransferase family.</text>
</comment>
<evidence type="ECO:0000256" key="3">
    <source>
        <dbReference type="ARBA" id="ARBA00022679"/>
    </source>
</evidence>
<dbReference type="SUPFAM" id="SSF53756">
    <property type="entry name" value="UDP-Glycosyltransferase/glycogen phosphorylase"/>
    <property type="match status" value="1"/>
</dbReference>
<dbReference type="OrthoDB" id="5835829at2759"/>
<dbReference type="InterPro" id="IPR050271">
    <property type="entry name" value="UDP-glycosyltransferase"/>
</dbReference>
<keyword evidence="3" id="KW-0808">Transferase</keyword>
<evidence type="ECO:0000256" key="4">
    <source>
        <dbReference type="SAM" id="SignalP"/>
    </source>
</evidence>
<evidence type="ECO:0000256" key="1">
    <source>
        <dbReference type="ARBA" id="ARBA00009995"/>
    </source>
</evidence>
<evidence type="ECO:0000313" key="6">
    <source>
        <dbReference type="RefSeq" id="XP_018335026.1"/>
    </source>
</evidence>
<dbReference type="PANTHER" id="PTHR48043:SF159">
    <property type="entry name" value="EG:EG0003.4 PROTEIN-RELATED"/>
    <property type="match status" value="1"/>
</dbReference>
<keyword evidence="4" id="KW-0732">Signal</keyword>
<feature type="chain" id="PRO_5010736366" evidence="4">
    <location>
        <begin position="21"/>
        <end position="289"/>
    </location>
</feature>
<dbReference type="GO" id="GO:0008194">
    <property type="term" value="F:UDP-glycosyltransferase activity"/>
    <property type="evidence" value="ECO:0007669"/>
    <property type="project" value="TreeGrafter"/>
</dbReference>
<keyword evidence="2" id="KW-0328">Glycosyltransferase</keyword>
<sequence length="289" mass="33130">MSSVVQFGLLIIILSGSVKSANILGFFPIAAVSHQKFFQPIWRELSLRGHNVTVYTPNPLQNSSLVNLTEIDLSDLYDYMGKGQIKEVMRGSTSPYQAFHVIYETLVMPLLEVFENHVEIQKFLRDNTSQYDVVLVEPFPLVFLALGSKFNCPVISVVSLNPFTPIHESVGNVIHPVFYPDVPLSYVHDLNFFERLYNTFQTLKIMIYHEYNLLARCDEYIKKNIGENIPPIREISRNISALFLSLNPIFNIVRPLSPLTIPMSFMHVQPPKELPQTKQQRTLISRTFL</sequence>
<dbReference type="GeneID" id="108743924"/>
<reference evidence="6" key="1">
    <citation type="submission" date="2025-08" db="UniProtKB">
        <authorList>
            <consortium name="RefSeq"/>
        </authorList>
    </citation>
    <scope>IDENTIFICATION</scope>
    <source>
        <tissue evidence="6">Entire body</tissue>
    </source>
</reference>
<dbReference type="Gene3D" id="3.40.50.2000">
    <property type="entry name" value="Glycogen Phosphorylase B"/>
    <property type="match status" value="1"/>
</dbReference>
<feature type="signal peptide" evidence="4">
    <location>
        <begin position="1"/>
        <end position="20"/>
    </location>
</feature>
<proteinExistence type="inferred from homology"/>
<dbReference type="PANTHER" id="PTHR48043">
    <property type="entry name" value="EG:EG0003.4 PROTEIN-RELATED"/>
    <property type="match status" value="1"/>
</dbReference>